<dbReference type="Proteomes" id="UP001056120">
    <property type="component" value="Linkage Group LG10"/>
</dbReference>
<accession>A0ACB9I4W6</accession>
<keyword evidence="2" id="KW-1185">Reference proteome</keyword>
<reference evidence="1 2" key="2">
    <citation type="journal article" date="2022" name="Mol. Ecol. Resour.">
        <title>The genomes of chicory, endive, great burdock and yacon provide insights into Asteraceae paleo-polyploidization history and plant inulin production.</title>
        <authorList>
            <person name="Fan W."/>
            <person name="Wang S."/>
            <person name="Wang H."/>
            <person name="Wang A."/>
            <person name="Jiang F."/>
            <person name="Liu H."/>
            <person name="Zhao H."/>
            <person name="Xu D."/>
            <person name="Zhang Y."/>
        </authorList>
    </citation>
    <scope>NUCLEOTIDE SEQUENCE [LARGE SCALE GENOMIC DNA]</scope>
    <source>
        <strain evidence="2">cv. Yunnan</strain>
        <tissue evidence="1">Leaves</tissue>
    </source>
</reference>
<evidence type="ECO:0000313" key="1">
    <source>
        <dbReference type="EMBL" id="KAI3803273.1"/>
    </source>
</evidence>
<reference evidence="2" key="1">
    <citation type="journal article" date="2022" name="Mol. Ecol. Resour.">
        <title>The genomes of chicory, endive, great burdock and yacon provide insights into Asteraceae palaeo-polyploidization history and plant inulin production.</title>
        <authorList>
            <person name="Fan W."/>
            <person name="Wang S."/>
            <person name="Wang H."/>
            <person name="Wang A."/>
            <person name="Jiang F."/>
            <person name="Liu H."/>
            <person name="Zhao H."/>
            <person name="Xu D."/>
            <person name="Zhang Y."/>
        </authorList>
    </citation>
    <scope>NUCLEOTIDE SEQUENCE [LARGE SCALE GENOMIC DNA]</scope>
    <source>
        <strain evidence="2">cv. Yunnan</strain>
    </source>
</reference>
<gene>
    <name evidence="1" type="ORF">L1987_31423</name>
</gene>
<sequence length="211" mass="24769">MNEETRRLSKFPDEVRGELEEHFTKTTPPTARKWPTRDESVVDYVRNGLMPRWSDLDINQHVNNAKYIGWILESVPYSIVENYELASMTLEYRRECTKENVLQSHTYVMGIDNGMLADYDQVDYEHVLELENGDGEIMKGWTTWRPKHGNKLGLESNGKETWYIAPRVLVEREAKGFCYYRIDARVLFVPVSPENTRRSTPRSFLTSERNL</sequence>
<evidence type="ECO:0000313" key="2">
    <source>
        <dbReference type="Proteomes" id="UP001056120"/>
    </source>
</evidence>
<comment type="caution">
    <text evidence="1">The sequence shown here is derived from an EMBL/GenBank/DDBJ whole genome shotgun (WGS) entry which is preliminary data.</text>
</comment>
<protein>
    <submittedName>
        <fullName evidence="1">Uncharacterized protein</fullName>
    </submittedName>
</protein>
<organism evidence="1 2">
    <name type="scientific">Smallanthus sonchifolius</name>
    <dbReference type="NCBI Taxonomy" id="185202"/>
    <lineage>
        <taxon>Eukaryota</taxon>
        <taxon>Viridiplantae</taxon>
        <taxon>Streptophyta</taxon>
        <taxon>Embryophyta</taxon>
        <taxon>Tracheophyta</taxon>
        <taxon>Spermatophyta</taxon>
        <taxon>Magnoliopsida</taxon>
        <taxon>eudicotyledons</taxon>
        <taxon>Gunneridae</taxon>
        <taxon>Pentapetalae</taxon>
        <taxon>asterids</taxon>
        <taxon>campanulids</taxon>
        <taxon>Asterales</taxon>
        <taxon>Asteraceae</taxon>
        <taxon>Asteroideae</taxon>
        <taxon>Heliantheae alliance</taxon>
        <taxon>Millerieae</taxon>
        <taxon>Smallanthus</taxon>
    </lineage>
</organism>
<name>A0ACB9I4W6_9ASTR</name>
<dbReference type="EMBL" id="CM042027">
    <property type="protein sequence ID" value="KAI3803273.1"/>
    <property type="molecule type" value="Genomic_DNA"/>
</dbReference>
<proteinExistence type="predicted"/>